<evidence type="ECO:0000313" key="7">
    <source>
        <dbReference type="Proteomes" id="UP000306421"/>
    </source>
</evidence>
<evidence type="ECO:0000259" key="1">
    <source>
        <dbReference type="PROSITE" id="PS50892"/>
    </source>
</evidence>
<evidence type="ECO:0000313" key="3">
    <source>
        <dbReference type="EMBL" id="RJT45242.1"/>
    </source>
</evidence>
<dbReference type="RefSeq" id="WP_108294219.1">
    <property type="nucleotide sequence ID" value="NZ_CAAAIR010000012.1"/>
</dbReference>
<feature type="domain" description="V-SNARE coiled-coil homology" evidence="1">
    <location>
        <begin position="117"/>
        <end position="176"/>
    </location>
</feature>
<sequence>MKCYAIITRFEGEKATLHIPTNRIMLSLMATQIKKQVAKLEEIGEALEPGKYYSHTLGEMKIYGFKLGENYWAIACDSEITLEQQRTLTINLLFHKCALQDVAQDPDQFIDKAHDPKIKKVQKELDETHAVLLEAFQKMELRGEKLSELVDKTEGLSQLSFAFKEESERLNRCWPSCTLI</sequence>
<accession>A0A3A5LFX4</accession>
<reference evidence="4 7" key="2">
    <citation type="submission" date="2018-04" db="EMBL/GenBank/DDBJ databases">
        <title>Whole genome sequence comparison of clinical and drinking water Legionella pneumophila isolates.</title>
        <authorList>
            <person name="Garner E."/>
        </authorList>
    </citation>
    <scope>NUCLEOTIDE SEQUENCE [LARGE SCALE GENOMIC DNA]</scope>
    <source>
        <strain evidence="4 7">WH02</strain>
    </source>
</reference>
<dbReference type="Pfam" id="PF00957">
    <property type="entry name" value="Synaptobrevin"/>
    <property type="match status" value="1"/>
</dbReference>
<dbReference type="Proteomes" id="UP000306421">
    <property type="component" value="Unassembled WGS sequence"/>
</dbReference>
<keyword evidence="5" id="KW-1185">Reference proteome</keyword>
<dbReference type="Gene3D" id="1.20.5.110">
    <property type="match status" value="1"/>
</dbReference>
<comment type="caution">
    <text evidence="3">The sequence shown here is derived from an EMBL/GenBank/DDBJ whole genome shotgun (WGS) entry which is preliminary data.</text>
</comment>
<dbReference type="Proteomes" id="UP000270757">
    <property type="component" value="Unassembled WGS sequence"/>
</dbReference>
<dbReference type="InterPro" id="IPR042855">
    <property type="entry name" value="V_SNARE_CC"/>
</dbReference>
<evidence type="ECO:0000313" key="6">
    <source>
        <dbReference type="Proteomes" id="UP000270757"/>
    </source>
</evidence>
<dbReference type="EMBL" id="QZWB01000012">
    <property type="protein sequence ID" value="RJT45242.1"/>
    <property type="molecule type" value="Genomic_DNA"/>
</dbReference>
<evidence type="ECO:0000313" key="4">
    <source>
        <dbReference type="EMBL" id="TID40736.1"/>
    </source>
</evidence>
<protein>
    <recommendedName>
        <fullName evidence="1">V-SNARE coiled-coil homology domain-containing protein</fullName>
    </recommendedName>
</protein>
<reference evidence="2 5" key="1">
    <citation type="submission" date="2018-04" db="EMBL/GenBank/DDBJ databases">
        <title>Whole genome sequence comparison of clinical and drinking water Legionella pneumophila isolates associated with the Flint Water Crisis.</title>
        <authorList>
            <person name="Garner E."/>
            <person name="Brown C."/>
            <person name="Schwake O."/>
            <person name="Coil D."/>
            <person name="Jospin G."/>
            <person name="Eisen J."/>
            <person name="Edwards M."/>
            <person name="Pruden A."/>
        </authorList>
    </citation>
    <scope>NUCLEOTIDE SEQUENCE [LARGE SCALE GENOMIC DNA]</scope>
    <source>
        <strain evidence="2 5">Genessee03</strain>
    </source>
</reference>
<dbReference type="CDD" id="cd15843">
    <property type="entry name" value="R-SNARE"/>
    <property type="match status" value="1"/>
</dbReference>
<name>A0A3A5LFX4_9GAMM</name>
<dbReference type="AlphaFoldDB" id="A0A3A5LFX4"/>
<dbReference type="GeneID" id="48948276"/>
<dbReference type="EMBL" id="QFGG01000011">
    <property type="protein sequence ID" value="TID40736.1"/>
    <property type="molecule type" value="Genomic_DNA"/>
</dbReference>
<dbReference type="EMBL" id="QCXM01000010">
    <property type="protein sequence ID" value="PUT46496.1"/>
    <property type="molecule type" value="Genomic_DNA"/>
</dbReference>
<evidence type="ECO:0000313" key="5">
    <source>
        <dbReference type="Proteomes" id="UP000251035"/>
    </source>
</evidence>
<organism evidence="3 6">
    <name type="scientific">Legionella taurinensis</name>
    <dbReference type="NCBI Taxonomy" id="70611"/>
    <lineage>
        <taxon>Bacteria</taxon>
        <taxon>Pseudomonadati</taxon>
        <taxon>Pseudomonadota</taxon>
        <taxon>Gammaproteobacteria</taxon>
        <taxon>Legionellales</taxon>
        <taxon>Legionellaceae</taxon>
        <taxon>Legionella</taxon>
    </lineage>
</organism>
<dbReference type="OrthoDB" id="5639059at2"/>
<dbReference type="PROSITE" id="PS50892">
    <property type="entry name" value="V_SNARE"/>
    <property type="match status" value="1"/>
</dbReference>
<dbReference type="SUPFAM" id="SSF58038">
    <property type="entry name" value="SNARE fusion complex"/>
    <property type="match status" value="1"/>
</dbReference>
<reference evidence="3 6" key="3">
    <citation type="submission" date="2018-09" db="EMBL/GenBank/DDBJ databases">
        <title>Draft genome sequences of Legionella taurinensis isolated from water samples.</title>
        <authorList>
            <person name="Chakeri A."/>
            <person name="Allerberger F."/>
            <person name="Kundi M."/>
            <person name="Ruppitsch W."/>
            <person name="Schmid D."/>
        </authorList>
    </citation>
    <scope>NUCLEOTIDE SEQUENCE [LARGE SCALE GENOMIC DNA]</scope>
    <source>
        <strain evidence="3 6">4570-18-6</strain>
    </source>
</reference>
<proteinExistence type="predicted"/>
<dbReference type="Proteomes" id="UP000251035">
    <property type="component" value="Unassembled WGS sequence"/>
</dbReference>
<evidence type="ECO:0000313" key="2">
    <source>
        <dbReference type="EMBL" id="PUT46496.1"/>
    </source>
</evidence>
<gene>
    <name evidence="3" type="ORF">D6J04_11050</name>
    <name evidence="2" type="ORF">DB745_10325</name>
    <name evidence="4" type="ORF">DIZ81_11435</name>
</gene>